<evidence type="ECO:0000313" key="3">
    <source>
        <dbReference type="Proteomes" id="UP001345013"/>
    </source>
</evidence>
<feature type="region of interest" description="Disordered" evidence="1">
    <location>
        <begin position="1"/>
        <end position="120"/>
    </location>
</feature>
<feature type="compositionally biased region" description="Low complexity" evidence="1">
    <location>
        <begin position="27"/>
        <end position="62"/>
    </location>
</feature>
<feature type="compositionally biased region" description="Polar residues" evidence="1">
    <location>
        <begin position="1"/>
        <end position="11"/>
    </location>
</feature>
<accession>A0ABR0K9B2</accession>
<reference evidence="2 3" key="1">
    <citation type="submission" date="2023-08" db="EMBL/GenBank/DDBJ databases">
        <title>Black Yeasts Isolated from many extreme environments.</title>
        <authorList>
            <person name="Coleine C."/>
            <person name="Stajich J.E."/>
            <person name="Selbmann L."/>
        </authorList>
    </citation>
    <scope>NUCLEOTIDE SEQUENCE [LARGE SCALE GENOMIC DNA]</scope>
    <source>
        <strain evidence="2 3">CCFEE 5885</strain>
    </source>
</reference>
<keyword evidence="3" id="KW-1185">Reference proteome</keyword>
<dbReference type="Proteomes" id="UP001345013">
    <property type="component" value="Unassembled WGS sequence"/>
</dbReference>
<organism evidence="2 3">
    <name type="scientific">Lithohypha guttulata</name>
    <dbReference type="NCBI Taxonomy" id="1690604"/>
    <lineage>
        <taxon>Eukaryota</taxon>
        <taxon>Fungi</taxon>
        <taxon>Dikarya</taxon>
        <taxon>Ascomycota</taxon>
        <taxon>Pezizomycotina</taxon>
        <taxon>Eurotiomycetes</taxon>
        <taxon>Chaetothyriomycetidae</taxon>
        <taxon>Chaetothyriales</taxon>
        <taxon>Trichomeriaceae</taxon>
        <taxon>Lithohypha</taxon>
    </lineage>
</organism>
<comment type="caution">
    <text evidence="2">The sequence shown here is derived from an EMBL/GenBank/DDBJ whole genome shotgun (WGS) entry which is preliminary data.</text>
</comment>
<dbReference type="EMBL" id="JAVRRG010000062">
    <property type="protein sequence ID" value="KAK5092188.1"/>
    <property type="molecule type" value="Genomic_DNA"/>
</dbReference>
<proteinExistence type="predicted"/>
<evidence type="ECO:0000313" key="2">
    <source>
        <dbReference type="EMBL" id="KAK5092188.1"/>
    </source>
</evidence>
<name>A0ABR0K9B2_9EURO</name>
<evidence type="ECO:0000256" key="1">
    <source>
        <dbReference type="SAM" id="MobiDB-lite"/>
    </source>
</evidence>
<gene>
    <name evidence="2" type="ORF">LTR24_005439</name>
</gene>
<protein>
    <submittedName>
        <fullName evidence="2">Uncharacterized protein</fullName>
    </submittedName>
</protein>
<sequence>MTKTANASADGSQRKRNTNQSRPNVASQQNNSSSNQQQKKGNRQSQPQNNTKPSTPTSASKPASPPTPQPEKYVPLKDFNGDEIDSLLSRGVDPEAEVYKPEKTATQKTGPWGQKPGTMATGKDFWIELRKQVATLQKGESTNKGG</sequence>